<reference evidence="1 2" key="1">
    <citation type="journal article" date="2013" name="PLoS ONE">
        <title>Poles Apart: Arctic and Antarctic Octadecabacter strains Share High Genome Plasticity and a New Type of Xanthorhodopsin.</title>
        <authorList>
            <person name="Vollmers J."/>
            <person name="Voget S."/>
            <person name="Dietrich S."/>
            <person name="Gollnow K."/>
            <person name="Smits M."/>
            <person name="Meyer K."/>
            <person name="Brinkhoff T."/>
            <person name="Simon M."/>
            <person name="Daniel R."/>
        </authorList>
    </citation>
    <scope>NUCLEOTIDE SEQUENCE [LARGE SCALE GENOMIC DNA]</scope>
    <source>
        <strain evidence="1 2">307</strain>
    </source>
</reference>
<dbReference type="HOGENOM" id="CLU_3082448_0_0_5"/>
<gene>
    <name evidence="1" type="ORF">OAN307_c34090</name>
</gene>
<sequence length="52" mass="5640">MTAADEVAGSLVQLSPIKVERPQGLYVVSEATPNPDPKLVLFVNWMKQEEGG</sequence>
<dbReference type="Proteomes" id="UP000005307">
    <property type="component" value="Chromosome"/>
</dbReference>
<dbReference type="AlphaFoldDB" id="M9R9N4"/>
<keyword evidence="2" id="KW-1185">Reference proteome</keyword>
<organism evidence="1 2">
    <name type="scientific">Octadecabacter antarcticus 307</name>
    <dbReference type="NCBI Taxonomy" id="391626"/>
    <lineage>
        <taxon>Bacteria</taxon>
        <taxon>Pseudomonadati</taxon>
        <taxon>Pseudomonadota</taxon>
        <taxon>Alphaproteobacteria</taxon>
        <taxon>Rhodobacterales</taxon>
        <taxon>Roseobacteraceae</taxon>
        <taxon>Octadecabacter</taxon>
    </lineage>
</organism>
<proteinExistence type="predicted"/>
<evidence type="ECO:0000313" key="1">
    <source>
        <dbReference type="EMBL" id="AGI68907.1"/>
    </source>
</evidence>
<protein>
    <submittedName>
        <fullName evidence="1">Uncharacterized protein</fullName>
    </submittedName>
</protein>
<name>M9R9N4_9RHOB</name>
<dbReference type="KEGG" id="oat:OAN307_c34090"/>
<evidence type="ECO:0000313" key="2">
    <source>
        <dbReference type="Proteomes" id="UP000005307"/>
    </source>
</evidence>
<accession>M9R9N4</accession>
<dbReference type="EMBL" id="CP003740">
    <property type="protein sequence ID" value="AGI68907.1"/>
    <property type="molecule type" value="Genomic_DNA"/>
</dbReference>